<feature type="domain" description="Peptidase S1" evidence="7">
    <location>
        <begin position="247"/>
        <end position="437"/>
    </location>
</feature>
<keyword evidence="2 6" id="KW-0732">Signal</keyword>
<evidence type="ECO:0000256" key="3">
    <source>
        <dbReference type="ARBA" id="ARBA00022801"/>
    </source>
</evidence>
<keyword evidence="1" id="KW-0645">Protease</keyword>
<dbReference type="InterPro" id="IPR050430">
    <property type="entry name" value="Peptidase_S1"/>
</dbReference>
<protein>
    <recommendedName>
        <fullName evidence="7">Peptidase S1 domain-containing protein</fullName>
    </recommendedName>
</protein>
<dbReference type="Pfam" id="PF00089">
    <property type="entry name" value="Trypsin"/>
    <property type="match status" value="1"/>
</dbReference>
<dbReference type="EMBL" id="LSRL02000018">
    <property type="protein sequence ID" value="TDG50017.1"/>
    <property type="molecule type" value="Genomic_DNA"/>
</dbReference>
<keyword evidence="3" id="KW-0378">Hydrolase</keyword>
<evidence type="ECO:0000256" key="6">
    <source>
        <dbReference type="SAM" id="SignalP"/>
    </source>
</evidence>
<evidence type="ECO:0000256" key="5">
    <source>
        <dbReference type="ARBA" id="ARBA00023157"/>
    </source>
</evidence>
<evidence type="ECO:0000259" key="7">
    <source>
        <dbReference type="Pfam" id="PF00089"/>
    </source>
</evidence>
<sequence length="461" mass="52049">MTTLLSLSILLAVALSSEGAKYHYHRYMLSDYRPQHRHGLQRDYKPVTRYPHFATETTAAPGELTVNVKPNGSRPKTNNTVNVDKLMMRVIDGRKKYCMGIPKSSRVLVMTTSCALNLVSGPTTIRTSEGKTIAVNITAVTNYFMYSLTEIHVDQPLINDTEIPATCTNRLQPENIAQVSVYGLLMLVGQQSELRADDLPAEDKARYKAIKMKYKWNDWRPHFGYNPAHWSINHRRSRPSRTKRTDLRKYMVTLRYNDKVFCSGIVVNNQTVLTVKSCLLNKQLPKIYLYFSDGTAQIASTVSNSTDYTISSGAHLLALLNLPKALGQEFKTPPPICMEPVKPKDKVVQLSWDRTYSRALKKFVPQVPVDQCQELNNDPNGTKVIAPAMNCVENTQHTDKCEETFGLPYAWKGAFCGMNIMGHNCPTASTADVYVRLLREKRLVRNILRTVAASNLDEQII</sequence>
<accession>A0A484BMK8</accession>
<name>A0A484BMK8_DRONA</name>
<keyword evidence="5" id="KW-1015">Disulfide bond</keyword>
<dbReference type="InterPro" id="IPR009003">
    <property type="entry name" value="Peptidase_S1_PA"/>
</dbReference>
<evidence type="ECO:0000256" key="4">
    <source>
        <dbReference type="ARBA" id="ARBA00022825"/>
    </source>
</evidence>
<keyword evidence="9" id="KW-1185">Reference proteome</keyword>
<dbReference type="Gene3D" id="2.40.10.10">
    <property type="entry name" value="Trypsin-like serine proteases"/>
    <property type="match status" value="2"/>
</dbReference>
<reference evidence="8 9" key="1">
    <citation type="journal article" date="2019" name="J. Hered.">
        <title>An Improved Genome Assembly for Drosophila navojoa, the Basal Species in the mojavensis Cluster.</title>
        <authorList>
            <person name="Vanderlinde T."/>
            <person name="Dupim E.G."/>
            <person name="Nazario-Yepiz N.O."/>
            <person name="Carvalho A.B."/>
        </authorList>
    </citation>
    <scope>NUCLEOTIDE SEQUENCE [LARGE SCALE GENOMIC DNA]</scope>
    <source>
        <strain evidence="8">Navoj_Jal97</strain>
        <tissue evidence="8">Whole organism</tissue>
    </source>
</reference>
<feature type="chain" id="PRO_5019744102" description="Peptidase S1 domain-containing protein" evidence="6">
    <location>
        <begin position="20"/>
        <end position="461"/>
    </location>
</feature>
<dbReference type="AlphaFoldDB" id="A0A484BMK8"/>
<evidence type="ECO:0000313" key="8">
    <source>
        <dbReference type="EMBL" id="TDG50017.1"/>
    </source>
</evidence>
<dbReference type="SUPFAM" id="SSF50494">
    <property type="entry name" value="Trypsin-like serine proteases"/>
    <property type="match status" value="1"/>
</dbReference>
<evidence type="ECO:0000256" key="1">
    <source>
        <dbReference type="ARBA" id="ARBA00022670"/>
    </source>
</evidence>
<dbReference type="InterPro" id="IPR001254">
    <property type="entry name" value="Trypsin_dom"/>
</dbReference>
<dbReference type="PANTHER" id="PTHR24276">
    <property type="entry name" value="POLYSERASE-RELATED"/>
    <property type="match status" value="1"/>
</dbReference>
<dbReference type="OrthoDB" id="7883244at2759"/>
<dbReference type="GO" id="GO:0004252">
    <property type="term" value="F:serine-type endopeptidase activity"/>
    <property type="evidence" value="ECO:0007669"/>
    <property type="project" value="InterPro"/>
</dbReference>
<feature type="signal peptide" evidence="6">
    <location>
        <begin position="1"/>
        <end position="19"/>
    </location>
</feature>
<evidence type="ECO:0000313" key="9">
    <source>
        <dbReference type="Proteomes" id="UP000295192"/>
    </source>
</evidence>
<keyword evidence="4" id="KW-0720">Serine protease</keyword>
<dbReference type="InterPro" id="IPR043504">
    <property type="entry name" value="Peptidase_S1_PA_chymotrypsin"/>
</dbReference>
<dbReference type="Proteomes" id="UP000295192">
    <property type="component" value="Unassembled WGS sequence"/>
</dbReference>
<dbReference type="PANTHER" id="PTHR24276:SF94">
    <property type="entry name" value="AT20289P-RELATED"/>
    <property type="match status" value="1"/>
</dbReference>
<proteinExistence type="predicted"/>
<dbReference type="OMA" id="PRYSHIA"/>
<dbReference type="GO" id="GO:0006508">
    <property type="term" value="P:proteolysis"/>
    <property type="evidence" value="ECO:0007669"/>
    <property type="project" value="UniProtKB-KW"/>
</dbReference>
<gene>
    <name evidence="8" type="ORF">AWZ03_003527</name>
</gene>
<comment type="caution">
    <text evidence="8">The sequence shown here is derived from an EMBL/GenBank/DDBJ whole genome shotgun (WGS) entry which is preliminary data.</text>
</comment>
<evidence type="ECO:0000256" key="2">
    <source>
        <dbReference type="ARBA" id="ARBA00022729"/>
    </source>
</evidence>
<organism evidence="8 9">
    <name type="scientific">Drosophila navojoa</name>
    <name type="common">Fruit fly</name>
    <dbReference type="NCBI Taxonomy" id="7232"/>
    <lineage>
        <taxon>Eukaryota</taxon>
        <taxon>Metazoa</taxon>
        <taxon>Ecdysozoa</taxon>
        <taxon>Arthropoda</taxon>
        <taxon>Hexapoda</taxon>
        <taxon>Insecta</taxon>
        <taxon>Pterygota</taxon>
        <taxon>Neoptera</taxon>
        <taxon>Endopterygota</taxon>
        <taxon>Diptera</taxon>
        <taxon>Brachycera</taxon>
        <taxon>Muscomorpha</taxon>
        <taxon>Ephydroidea</taxon>
        <taxon>Drosophilidae</taxon>
        <taxon>Drosophila</taxon>
    </lineage>
</organism>